<comment type="similarity">
    <text evidence="1">Belongs to the oligoribonuclease family.</text>
</comment>
<dbReference type="Gene3D" id="3.30.420.10">
    <property type="entry name" value="Ribonuclease H-like superfamily/Ribonuclease H"/>
    <property type="match status" value="1"/>
</dbReference>
<keyword evidence="3" id="KW-0378">Hydrolase</keyword>
<dbReference type="AlphaFoldDB" id="A0A6A6XLP6"/>
<evidence type="ECO:0000256" key="3">
    <source>
        <dbReference type="ARBA" id="ARBA00022801"/>
    </source>
</evidence>
<gene>
    <name evidence="6" type="ORF">K505DRAFT_235561</name>
</gene>
<dbReference type="NCBIfam" id="NF003765">
    <property type="entry name" value="PRK05359.1"/>
    <property type="match status" value="1"/>
</dbReference>
<dbReference type="InterPro" id="IPR012337">
    <property type="entry name" value="RNaseH-like_sf"/>
</dbReference>
<dbReference type="EMBL" id="MU001807">
    <property type="protein sequence ID" value="KAF2797421.1"/>
    <property type="molecule type" value="Genomic_DNA"/>
</dbReference>
<keyword evidence="7" id="KW-1185">Reference proteome</keyword>
<evidence type="ECO:0000256" key="1">
    <source>
        <dbReference type="ARBA" id="ARBA00009921"/>
    </source>
</evidence>
<feature type="domain" description="Exonuclease" evidence="5">
    <location>
        <begin position="6"/>
        <end position="184"/>
    </location>
</feature>
<accession>A0A6A6XLP6</accession>
<dbReference type="SMART" id="SM00479">
    <property type="entry name" value="EXOIII"/>
    <property type="match status" value="1"/>
</dbReference>
<dbReference type="InterPro" id="IPR013520">
    <property type="entry name" value="Ribonucl_H"/>
</dbReference>
<protein>
    <submittedName>
        <fullName evidence="6">Oligoribonuclease-like protein</fullName>
    </submittedName>
</protein>
<dbReference type="InterPro" id="IPR036397">
    <property type="entry name" value="RNaseH_sf"/>
</dbReference>
<evidence type="ECO:0000259" key="5">
    <source>
        <dbReference type="SMART" id="SM00479"/>
    </source>
</evidence>
<dbReference type="SUPFAM" id="SSF53098">
    <property type="entry name" value="Ribonuclease H-like"/>
    <property type="match status" value="1"/>
</dbReference>
<dbReference type="PANTHER" id="PTHR11046">
    <property type="entry name" value="OLIGORIBONUCLEASE, MITOCHONDRIAL"/>
    <property type="match status" value="1"/>
</dbReference>
<dbReference type="FunFam" id="3.30.420.10:FF:000003">
    <property type="entry name" value="Oligoribonuclease"/>
    <property type="match status" value="1"/>
</dbReference>
<name>A0A6A6XLP6_9PLEO</name>
<dbReference type="CDD" id="cd06135">
    <property type="entry name" value="Orn"/>
    <property type="match status" value="1"/>
</dbReference>
<dbReference type="InterPro" id="IPR022894">
    <property type="entry name" value="Oligoribonuclease"/>
</dbReference>
<dbReference type="GO" id="GO:0005739">
    <property type="term" value="C:mitochondrion"/>
    <property type="evidence" value="ECO:0007669"/>
    <property type="project" value="TreeGrafter"/>
</dbReference>
<dbReference type="PANTHER" id="PTHR11046:SF0">
    <property type="entry name" value="OLIGORIBONUCLEASE, MITOCHONDRIAL"/>
    <property type="match status" value="1"/>
</dbReference>
<dbReference type="Pfam" id="PF00929">
    <property type="entry name" value="RNase_T"/>
    <property type="match status" value="1"/>
</dbReference>
<organism evidence="6 7">
    <name type="scientific">Melanomma pulvis-pyrius CBS 109.77</name>
    <dbReference type="NCBI Taxonomy" id="1314802"/>
    <lineage>
        <taxon>Eukaryota</taxon>
        <taxon>Fungi</taxon>
        <taxon>Dikarya</taxon>
        <taxon>Ascomycota</taxon>
        <taxon>Pezizomycotina</taxon>
        <taxon>Dothideomycetes</taxon>
        <taxon>Pleosporomycetidae</taxon>
        <taxon>Pleosporales</taxon>
        <taxon>Melanommataceae</taxon>
        <taxon>Melanomma</taxon>
    </lineage>
</organism>
<keyword evidence="4" id="KW-0269">Exonuclease</keyword>
<evidence type="ECO:0000313" key="6">
    <source>
        <dbReference type="EMBL" id="KAF2797421.1"/>
    </source>
</evidence>
<proteinExistence type="inferred from homology"/>
<evidence type="ECO:0000256" key="2">
    <source>
        <dbReference type="ARBA" id="ARBA00022722"/>
    </source>
</evidence>
<dbReference type="GO" id="GO:0003676">
    <property type="term" value="F:nucleic acid binding"/>
    <property type="evidence" value="ECO:0007669"/>
    <property type="project" value="InterPro"/>
</dbReference>
<dbReference type="Proteomes" id="UP000799757">
    <property type="component" value="Unassembled WGS sequence"/>
</dbReference>
<sequence>MASKDPLVWIDCEMTGLDPGNDTIMSLACFVTDYDLNLLDHDGFEAIIHHSKESLDRMGEWCTQHHGDSGLTQACLNSTTTADEAADGLLQYIRKYVPKPRTALLAGNSVHADKSFLVNAPYNLVVEYLHYRILDVSSIKEAARRWAPASILKQIPKKQMLHEARQDILESIQEAKFYQEAFFQKKVNSSKQPSKADQGSFA</sequence>
<keyword evidence="2" id="KW-0540">Nuclease</keyword>
<dbReference type="GO" id="GO:0000175">
    <property type="term" value="F:3'-5'-RNA exonuclease activity"/>
    <property type="evidence" value="ECO:0007669"/>
    <property type="project" value="InterPro"/>
</dbReference>
<evidence type="ECO:0000313" key="7">
    <source>
        <dbReference type="Proteomes" id="UP000799757"/>
    </source>
</evidence>
<dbReference type="OrthoDB" id="270189at2759"/>
<reference evidence="6" key="1">
    <citation type="journal article" date="2020" name="Stud. Mycol.">
        <title>101 Dothideomycetes genomes: a test case for predicting lifestyles and emergence of pathogens.</title>
        <authorList>
            <person name="Haridas S."/>
            <person name="Albert R."/>
            <person name="Binder M."/>
            <person name="Bloem J."/>
            <person name="Labutti K."/>
            <person name="Salamov A."/>
            <person name="Andreopoulos B."/>
            <person name="Baker S."/>
            <person name="Barry K."/>
            <person name="Bills G."/>
            <person name="Bluhm B."/>
            <person name="Cannon C."/>
            <person name="Castanera R."/>
            <person name="Culley D."/>
            <person name="Daum C."/>
            <person name="Ezra D."/>
            <person name="Gonzalez J."/>
            <person name="Henrissat B."/>
            <person name="Kuo A."/>
            <person name="Liang C."/>
            <person name="Lipzen A."/>
            <person name="Lutzoni F."/>
            <person name="Magnuson J."/>
            <person name="Mondo S."/>
            <person name="Nolan M."/>
            <person name="Ohm R."/>
            <person name="Pangilinan J."/>
            <person name="Park H.-J."/>
            <person name="Ramirez L."/>
            <person name="Alfaro M."/>
            <person name="Sun H."/>
            <person name="Tritt A."/>
            <person name="Yoshinaga Y."/>
            <person name="Zwiers L.-H."/>
            <person name="Turgeon B."/>
            <person name="Goodwin S."/>
            <person name="Spatafora J."/>
            <person name="Crous P."/>
            <person name="Grigoriev I."/>
        </authorList>
    </citation>
    <scope>NUCLEOTIDE SEQUENCE</scope>
    <source>
        <strain evidence="6">CBS 109.77</strain>
    </source>
</reference>
<evidence type="ECO:0000256" key="4">
    <source>
        <dbReference type="ARBA" id="ARBA00022839"/>
    </source>
</evidence>